<evidence type="ECO:0000313" key="6">
    <source>
        <dbReference type="EMBL" id="ROP99684.1"/>
    </source>
</evidence>
<keyword evidence="7" id="KW-1185">Reference proteome</keyword>
<dbReference type="PROSITE" id="PS00330">
    <property type="entry name" value="HEMOLYSIN_CALCIUM"/>
    <property type="match status" value="1"/>
</dbReference>
<name>A0A3N1M9G7_9PROT</name>
<dbReference type="AlphaFoldDB" id="A0A3N1M9G7"/>
<dbReference type="InterPro" id="IPR011049">
    <property type="entry name" value="Serralysin-like_metalloprot_C"/>
</dbReference>
<evidence type="ECO:0000256" key="3">
    <source>
        <dbReference type="ARBA" id="ARBA00022801"/>
    </source>
</evidence>
<dbReference type="PROSITE" id="PS51470">
    <property type="entry name" value="FG_GAP"/>
    <property type="match status" value="5"/>
</dbReference>
<dbReference type="Pfam" id="PF00353">
    <property type="entry name" value="HemolysinCabind"/>
    <property type="match status" value="3"/>
</dbReference>
<evidence type="ECO:0000256" key="4">
    <source>
        <dbReference type="ARBA" id="ARBA00023180"/>
    </source>
</evidence>
<feature type="compositionally biased region" description="Low complexity" evidence="5">
    <location>
        <begin position="633"/>
        <end position="643"/>
    </location>
</feature>
<dbReference type="InterPro" id="IPR028994">
    <property type="entry name" value="Integrin_alpha_N"/>
</dbReference>
<dbReference type="GO" id="GO:0007155">
    <property type="term" value="P:cell adhesion"/>
    <property type="evidence" value="ECO:0007669"/>
    <property type="project" value="InterPro"/>
</dbReference>
<dbReference type="InterPro" id="IPR000413">
    <property type="entry name" value="Integrin_alpha"/>
</dbReference>
<evidence type="ECO:0000256" key="1">
    <source>
        <dbReference type="ARBA" id="ARBA00022729"/>
    </source>
</evidence>
<dbReference type="EMBL" id="RJKX01000013">
    <property type="protein sequence ID" value="ROP99684.1"/>
    <property type="molecule type" value="Genomic_DNA"/>
</dbReference>
<dbReference type="Pfam" id="PF17963">
    <property type="entry name" value="Big_9"/>
    <property type="match status" value="1"/>
</dbReference>
<keyword evidence="1" id="KW-0732">Signal</keyword>
<feature type="region of interest" description="Disordered" evidence="5">
    <location>
        <begin position="607"/>
        <end position="654"/>
    </location>
</feature>
<dbReference type="Gene3D" id="2.60.40.2810">
    <property type="match status" value="1"/>
</dbReference>
<keyword evidence="4" id="KW-0325">Glycoprotein</keyword>
<dbReference type="PRINTS" id="PR00313">
    <property type="entry name" value="CABNDNGRPT"/>
</dbReference>
<keyword evidence="2" id="KW-0677">Repeat</keyword>
<dbReference type="PRINTS" id="PR01185">
    <property type="entry name" value="INTEGRINA"/>
</dbReference>
<evidence type="ECO:0000313" key="7">
    <source>
        <dbReference type="Proteomes" id="UP000278222"/>
    </source>
</evidence>
<dbReference type="PANTHER" id="PTHR23221:SF7">
    <property type="entry name" value="PHOSPHATIDYLINOSITOL-GLYCAN-SPECIFIC PHOSPHOLIPASE D"/>
    <property type="match status" value="1"/>
</dbReference>
<dbReference type="PANTHER" id="PTHR23221">
    <property type="entry name" value="GLYCOSYLPHOSPHATIDYLINOSITOL PHOSPHOLIPASE D"/>
    <property type="match status" value="1"/>
</dbReference>
<comment type="caution">
    <text evidence="6">The sequence shown here is derived from an EMBL/GenBank/DDBJ whole genome shotgun (WGS) entry which is preliminary data.</text>
</comment>
<evidence type="ECO:0000256" key="5">
    <source>
        <dbReference type="SAM" id="MobiDB-lite"/>
    </source>
</evidence>
<dbReference type="Proteomes" id="UP000278222">
    <property type="component" value="Unassembled WGS sequence"/>
</dbReference>
<dbReference type="GO" id="GO:0005509">
    <property type="term" value="F:calcium ion binding"/>
    <property type="evidence" value="ECO:0007669"/>
    <property type="project" value="InterPro"/>
</dbReference>
<reference evidence="6 7" key="1">
    <citation type="submission" date="2018-11" db="EMBL/GenBank/DDBJ databases">
        <title>Genomic Encyclopedia of Type Strains, Phase IV (KMG-IV): sequencing the most valuable type-strain genomes for metagenomic binning, comparative biology and taxonomic classification.</title>
        <authorList>
            <person name="Goeker M."/>
        </authorList>
    </citation>
    <scope>NUCLEOTIDE SEQUENCE [LARGE SCALE GENOMIC DNA]</scope>
    <source>
        <strain evidence="6 7">DSM 5900</strain>
    </source>
</reference>
<keyword evidence="3" id="KW-0378">Hydrolase</keyword>
<dbReference type="Gene3D" id="2.130.10.130">
    <property type="entry name" value="Integrin alpha, N-terminal"/>
    <property type="match status" value="4"/>
</dbReference>
<dbReference type="InterPro" id="IPR018511">
    <property type="entry name" value="Hemolysin-typ_Ca-bd_CS"/>
</dbReference>
<dbReference type="InterPro" id="IPR001343">
    <property type="entry name" value="Hemolysn_Ca-bd"/>
</dbReference>
<gene>
    <name evidence="6" type="ORF">EDC65_1469</name>
</gene>
<dbReference type="RefSeq" id="WP_123689046.1">
    <property type="nucleotide sequence ID" value="NZ_AP019700.1"/>
</dbReference>
<dbReference type="SUPFAM" id="SSF69318">
    <property type="entry name" value="Integrin alpha N-terminal domain"/>
    <property type="match status" value="1"/>
</dbReference>
<dbReference type="Gene3D" id="2.150.10.10">
    <property type="entry name" value="Serralysin-like metalloprotease, C-terminal"/>
    <property type="match status" value="2"/>
</dbReference>
<dbReference type="OrthoDB" id="7259106at2"/>
<dbReference type="GO" id="GO:0016787">
    <property type="term" value="F:hydrolase activity"/>
    <property type="evidence" value="ECO:0007669"/>
    <property type="project" value="UniProtKB-KW"/>
</dbReference>
<dbReference type="Pfam" id="PF01839">
    <property type="entry name" value="FG-GAP"/>
    <property type="match status" value="6"/>
</dbReference>
<proteinExistence type="predicted"/>
<accession>A0A3N1M9G7</accession>
<dbReference type="InterPro" id="IPR013517">
    <property type="entry name" value="FG-GAP"/>
</dbReference>
<dbReference type="InterPro" id="IPR013519">
    <property type="entry name" value="Int_alpha_beta-p"/>
</dbReference>
<dbReference type="SMART" id="SM00191">
    <property type="entry name" value="Int_alpha"/>
    <property type="match status" value="7"/>
</dbReference>
<evidence type="ECO:0000256" key="2">
    <source>
        <dbReference type="ARBA" id="ARBA00022737"/>
    </source>
</evidence>
<dbReference type="SUPFAM" id="SSF51120">
    <property type="entry name" value="beta-Roll"/>
    <property type="match status" value="1"/>
</dbReference>
<protein>
    <submittedName>
        <fullName evidence="6">FG-GAP repeat protein</fullName>
    </submittedName>
</protein>
<sequence length="824" mass="81612">MPFPSSVQLSSLDGDTGFRIDGAGVIVTSGRSVGAAGDVNGDGFDDVIIGAYRAYASASGSGSSFVLFGSSAGFDATIELSALDGSNGFRIDGASGSDASGRSVSGAGDVNGDGFDDIIIGAKGAAPNGDASGASYIVFGRSGGFAAALNLSALDGSNGFRIDGASADDASGHSVSDAGDVNGDGFDDVIIGAPYAAPYGPFSGSSYVVFGSSAGFGATFQLSALDGSNGFKLNSEEADNLTGIAVHAAGDVNGDGIDDLIVGAIGATFLTVDTGSAYVVFGRSDGFAAEFELTSLDGSNGFRINGEYSGDQAGTSVGAAGDVNGDGIDDILIGAAAPGSQGPGQTYVVFGTTAGFPGAIEVSQLDGGNGFRIDGVSGLDRAGFAVHGAGDVNGDGIDDILIGAVNADPNGYASGAGYVVFGRSTGFTSTLQLAALDGSSGFAIQGQSANDNAGSSVGAAGDVNGDGIDDIIVGAPGSDANGYGSGASYVIFGSPPLPPPAPPLPPSFGNSLPVAGDDAFTLPWQTKLTVQGPGLLGNDTDANGNPLTVTGIAAGPAHGVLTWNADGGFIYQPNAAYVGPDGFTYEVGDGRGGFDTAQVRITVADDEKPDPVWPIDGGFGSERLSGSNQADTIRGNDGNDTIIGDGGRDRLEGNAGNDSILGQGDEDIAWGGQGNDLLDGGQGNDWVLGDHGADTVHGGGGHDFVWGGQGDDRVFGDGDHDMLSGDRGNDTLTGGEGADRFIFKEGGGLDLVTDFASVDGDRILIDTGGDGILNGLSLDSFADLLARMVDTPGGVFLSLGDPDHGVTIAGITRDQLTAGDFQML</sequence>
<dbReference type="GO" id="GO:0008305">
    <property type="term" value="C:integrin complex"/>
    <property type="evidence" value="ECO:0007669"/>
    <property type="project" value="InterPro"/>
</dbReference>
<organism evidence="6 7">
    <name type="scientific">Stella humosa</name>
    <dbReference type="NCBI Taxonomy" id="94"/>
    <lineage>
        <taxon>Bacteria</taxon>
        <taxon>Pseudomonadati</taxon>
        <taxon>Pseudomonadota</taxon>
        <taxon>Alphaproteobacteria</taxon>
        <taxon>Rhodospirillales</taxon>
        <taxon>Stellaceae</taxon>
        <taxon>Stella</taxon>
    </lineage>
</organism>